<feature type="compositionally biased region" description="Polar residues" evidence="12">
    <location>
        <begin position="952"/>
        <end position="968"/>
    </location>
</feature>
<dbReference type="SUPFAM" id="SSF53474">
    <property type="entry name" value="alpha/beta-Hydrolases"/>
    <property type="match status" value="1"/>
</dbReference>
<dbReference type="FunFam" id="1.10.510.10:FF:000238">
    <property type="entry name" value="Mitogen-activated protein kinase"/>
    <property type="match status" value="1"/>
</dbReference>
<feature type="binding site" evidence="10">
    <location>
        <position position="42"/>
    </location>
    <ligand>
        <name>ATP</name>
        <dbReference type="ChEBI" id="CHEBI:30616"/>
    </ligand>
</feature>
<proteinExistence type="inferred from homology"/>
<feature type="transmembrane region" description="Helical" evidence="13">
    <location>
        <begin position="882"/>
        <end position="905"/>
    </location>
</feature>
<dbReference type="Pfam" id="PF00069">
    <property type="entry name" value="Pkinase"/>
    <property type="match status" value="1"/>
</dbReference>
<dbReference type="InterPro" id="IPR011009">
    <property type="entry name" value="Kinase-like_dom_sf"/>
</dbReference>
<dbReference type="InterPro" id="IPR003527">
    <property type="entry name" value="MAP_kinase_CS"/>
</dbReference>
<keyword evidence="13" id="KW-0812">Transmembrane</keyword>
<dbReference type="Gene3D" id="3.40.50.1820">
    <property type="entry name" value="alpha/beta hydrolase"/>
    <property type="match status" value="1"/>
</dbReference>
<evidence type="ECO:0000313" key="16">
    <source>
        <dbReference type="Proteomes" id="UP000237271"/>
    </source>
</evidence>
<comment type="catalytic activity">
    <reaction evidence="8 11">
        <text>L-threonyl-[protein] + ATP = O-phospho-L-threonyl-[protein] + ADP + H(+)</text>
        <dbReference type="Rhea" id="RHEA:46608"/>
        <dbReference type="Rhea" id="RHEA-COMP:11060"/>
        <dbReference type="Rhea" id="RHEA-COMP:11605"/>
        <dbReference type="ChEBI" id="CHEBI:15378"/>
        <dbReference type="ChEBI" id="CHEBI:30013"/>
        <dbReference type="ChEBI" id="CHEBI:30616"/>
        <dbReference type="ChEBI" id="CHEBI:61977"/>
        <dbReference type="ChEBI" id="CHEBI:456216"/>
        <dbReference type="EC" id="2.7.11.24"/>
    </reaction>
</comment>
<dbReference type="GO" id="GO:0004185">
    <property type="term" value="F:serine-type carboxypeptidase activity"/>
    <property type="evidence" value="ECO:0007669"/>
    <property type="project" value="InterPro"/>
</dbReference>
<dbReference type="AlphaFoldDB" id="A0A2P4Y8H4"/>
<keyword evidence="3 11" id="KW-0723">Serine/threonine-protein kinase</keyword>
<evidence type="ECO:0000256" key="12">
    <source>
        <dbReference type="SAM" id="MobiDB-lite"/>
    </source>
</evidence>
<evidence type="ECO:0000256" key="6">
    <source>
        <dbReference type="ARBA" id="ARBA00022777"/>
    </source>
</evidence>
<evidence type="ECO:0000256" key="11">
    <source>
        <dbReference type="RuleBase" id="RU361165"/>
    </source>
</evidence>
<dbReference type="EMBL" id="NCKW01004930">
    <property type="protein sequence ID" value="POM74115.1"/>
    <property type="molecule type" value="Genomic_DNA"/>
</dbReference>
<dbReference type="SMART" id="SM00220">
    <property type="entry name" value="S_TKc"/>
    <property type="match status" value="1"/>
</dbReference>
<dbReference type="PROSITE" id="PS00560">
    <property type="entry name" value="CARBOXYPEPT_SER_HIS"/>
    <property type="match status" value="1"/>
</dbReference>
<dbReference type="PANTHER" id="PTHR24055">
    <property type="entry name" value="MITOGEN-ACTIVATED PROTEIN KINASE"/>
    <property type="match status" value="1"/>
</dbReference>
<dbReference type="InterPro" id="IPR033124">
    <property type="entry name" value="Ser_caboxypep_his_AS"/>
</dbReference>
<dbReference type="PROSITE" id="PS01351">
    <property type="entry name" value="MAPK"/>
    <property type="match status" value="1"/>
</dbReference>
<keyword evidence="6 11" id="KW-0418">Kinase</keyword>
<comment type="activity regulation">
    <text evidence="11">Activated by threonine and tyrosine phosphorylation.</text>
</comment>
<dbReference type="GO" id="GO:0106310">
    <property type="term" value="F:protein serine kinase activity"/>
    <property type="evidence" value="ECO:0007669"/>
    <property type="project" value="RHEA"/>
</dbReference>
<dbReference type="InterPro" id="IPR029058">
    <property type="entry name" value="AB_hydrolase_fold"/>
</dbReference>
<dbReference type="FunFam" id="3.30.200.20:FF:000166">
    <property type="entry name" value="Mitogen-activated protein kinase"/>
    <property type="match status" value="1"/>
</dbReference>
<dbReference type="InterPro" id="IPR050117">
    <property type="entry name" value="MAPK"/>
</dbReference>
<evidence type="ECO:0000259" key="14">
    <source>
        <dbReference type="PROSITE" id="PS50011"/>
    </source>
</evidence>
<name>A0A2P4Y8H4_9STRA</name>
<keyword evidence="7 10" id="KW-0067">ATP-binding</keyword>
<dbReference type="SUPFAM" id="SSF56112">
    <property type="entry name" value="Protein kinase-like (PK-like)"/>
    <property type="match status" value="1"/>
</dbReference>
<dbReference type="EC" id="2.7.11.24" evidence="2 11"/>
<dbReference type="PROSITE" id="PS00108">
    <property type="entry name" value="PROTEIN_KINASE_ST"/>
    <property type="match status" value="1"/>
</dbReference>
<keyword evidence="11" id="KW-0460">Magnesium</keyword>
<evidence type="ECO:0000256" key="9">
    <source>
        <dbReference type="ARBA" id="ARBA00048312"/>
    </source>
</evidence>
<dbReference type="PROSITE" id="PS50011">
    <property type="entry name" value="PROTEIN_KINASE_DOM"/>
    <property type="match status" value="1"/>
</dbReference>
<evidence type="ECO:0000256" key="7">
    <source>
        <dbReference type="ARBA" id="ARBA00022840"/>
    </source>
</evidence>
<dbReference type="InterPro" id="IPR008271">
    <property type="entry name" value="Ser/Thr_kinase_AS"/>
</dbReference>
<dbReference type="Proteomes" id="UP000237271">
    <property type="component" value="Unassembled WGS sequence"/>
</dbReference>
<dbReference type="CDD" id="cd07852">
    <property type="entry name" value="STKc_MAPK15-like"/>
    <property type="match status" value="1"/>
</dbReference>
<evidence type="ECO:0000256" key="5">
    <source>
        <dbReference type="ARBA" id="ARBA00022741"/>
    </source>
</evidence>
<dbReference type="InterPro" id="IPR000719">
    <property type="entry name" value="Prot_kinase_dom"/>
</dbReference>
<accession>A0A2P4Y8H4</accession>
<feature type="region of interest" description="Disordered" evidence="12">
    <location>
        <begin position="369"/>
        <end position="416"/>
    </location>
</feature>
<comment type="similarity">
    <text evidence="11">Belongs to the protein kinase superfamily. Ser/Thr protein kinase family. MAP kinase subfamily.</text>
</comment>
<dbReference type="GO" id="GO:0004707">
    <property type="term" value="F:MAP kinase activity"/>
    <property type="evidence" value="ECO:0007669"/>
    <property type="project" value="UniProtKB-EC"/>
</dbReference>
<feature type="compositionally biased region" description="Basic and acidic residues" evidence="12">
    <location>
        <begin position="390"/>
        <end position="400"/>
    </location>
</feature>
<evidence type="ECO:0000256" key="1">
    <source>
        <dbReference type="ARBA" id="ARBA00009431"/>
    </source>
</evidence>
<evidence type="ECO:0000256" key="3">
    <source>
        <dbReference type="ARBA" id="ARBA00022527"/>
    </source>
</evidence>
<dbReference type="InterPro" id="IPR001563">
    <property type="entry name" value="Peptidase_S10"/>
</dbReference>
<feature type="domain" description="Protein kinase" evidence="14">
    <location>
        <begin position="13"/>
        <end position="300"/>
    </location>
</feature>
<dbReference type="PROSITE" id="PS00107">
    <property type="entry name" value="PROTEIN_KINASE_ATP"/>
    <property type="match status" value="1"/>
</dbReference>
<evidence type="ECO:0000313" key="15">
    <source>
        <dbReference type="EMBL" id="POM74115.1"/>
    </source>
</evidence>
<dbReference type="FunFam" id="3.40.50.1820:FF:000662">
    <property type="entry name" value="Carboxypeptidase"/>
    <property type="match status" value="1"/>
</dbReference>
<organism evidence="15 16">
    <name type="scientific">Phytophthora palmivora</name>
    <dbReference type="NCBI Taxonomy" id="4796"/>
    <lineage>
        <taxon>Eukaryota</taxon>
        <taxon>Sar</taxon>
        <taxon>Stramenopiles</taxon>
        <taxon>Oomycota</taxon>
        <taxon>Peronosporomycetes</taxon>
        <taxon>Peronosporales</taxon>
        <taxon>Peronosporaceae</taxon>
        <taxon>Phytophthora</taxon>
    </lineage>
</organism>
<comment type="caution">
    <text evidence="15">The sequence shown here is derived from an EMBL/GenBank/DDBJ whole genome shotgun (WGS) entry which is preliminary data.</text>
</comment>
<sequence length="968" mass="108115">MGEEVEKHVLRKYELLQKLGKGAYGIVWKAIDKNNRQVVALKKCFDAFRNATDAQRTFREVMYLQELNGHSNIIRLLNVVKADNDRDIYLVFDFMETDLHAVIRANILEEIHKKYIIYQLLKSLKYMHTAELLHRDIKPSNLLLNSDCHTKLCDFGLCRSVAEISGPNPVLTDYVATRWYRAPEILLGSTRYAKSVDMWAVGCIVAEMATGRPAFPGTSTMNQLERILDVTGSPSQEDIESIKSPFANTMLESLPTPKQKPLEELFPKASPEALDLIKQCFWFDPSKRISVIDALKHPYVAQFHNEKDEPSAPAPLQIVVDDNTKYSAADYRDRLYREIIKKKKEVNGDTSQCSCCRCSNQPGVCAAPAPHQPTRAGDGSTGDRSTYTDSRLRDGVEAEGRGGSSAEPNPAAKVTQHAGRIALHDSDNNMIFYWHFQAAKEPDKAPLLIWLNGGPGCSSLQGLFLGNSPFKLVNDSTIGKNEHSWHEFANLLFVDQPVGTGMSYTRGNDFRSDEGAIAEDFYEFLTKFLQRHTEYLSDGDNGVKHSRAVYMFGESHAGRWIPEFSAHILKQNNIPNNQIKINLDGVGVGNGWVHPRIQYEYSDYAHGLGLLTFGQVRSLKASYAECLAALDSGTYYSKKCLDNMDAITGSVKPGSGGNSLNFYDVRQYVHSVGAYPSGQNNIIKYMNKVEVRKAVHGNVDKNFRFSICSDGVFKALSNFDGVSTLDKVESLLQGGLRMLFYNGQWDMMCNHYGTEKLLLNLNWNGSDAYQQAQKYTWRVQGRKEPAGFAQQGGNLTYVVVTGAGHMVPMDVPDVAADMLRRFVNRIEFNDKEQSVANTGLNASDLEVSFCYSTPDASATDTSYSILDPTGGNSNQMHVGITWLWVALVIAAVSSILAVCVTLACLRNRRHGQTDHEMIAQESDDENLNQIEEDDEGEYSDEDEDVEKRVPVNSVSQRATSPRSRVTEV</sequence>
<dbReference type="GO" id="GO:0006508">
    <property type="term" value="P:proteolysis"/>
    <property type="evidence" value="ECO:0007669"/>
    <property type="project" value="UniProtKB-KW"/>
</dbReference>
<keyword evidence="15" id="KW-0378">Hydrolase</keyword>
<evidence type="ECO:0000256" key="4">
    <source>
        <dbReference type="ARBA" id="ARBA00022679"/>
    </source>
</evidence>
<keyword evidence="13" id="KW-0472">Membrane</keyword>
<reference evidence="15 16" key="1">
    <citation type="journal article" date="2017" name="Genome Biol. Evol.">
        <title>Phytophthora megakarya and P. palmivora, closely related causal agents of cacao black pod rot, underwent increases in genome sizes and gene numbers by different mechanisms.</title>
        <authorList>
            <person name="Ali S.S."/>
            <person name="Shao J."/>
            <person name="Lary D.J."/>
            <person name="Kronmiller B."/>
            <person name="Shen D."/>
            <person name="Strem M.D."/>
            <person name="Amoako-Attah I."/>
            <person name="Akrofi A.Y."/>
            <person name="Begoude B.A."/>
            <person name="Ten Hoopen G.M."/>
            <person name="Coulibaly K."/>
            <person name="Kebe B.I."/>
            <person name="Melnick R.L."/>
            <person name="Guiltinan M.J."/>
            <person name="Tyler B.M."/>
            <person name="Meinhardt L.W."/>
            <person name="Bailey B.A."/>
        </authorList>
    </citation>
    <scope>NUCLEOTIDE SEQUENCE [LARGE SCALE GENOMIC DNA]</scope>
    <source>
        <strain evidence="16">sbr112.9</strain>
    </source>
</reference>
<comment type="similarity">
    <text evidence="1">Belongs to the peptidase S10 family.</text>
</comment>
<dbReference type="OrthoDB" id="192887at2759"/>
<dbReference type="Gene3D" id="3.30.200.20">
    <property type="entry name" value="Phosphorylase Kinase, domain 1"/>
    <property type="match status" value="1"/>
</dbReference>
<protein>
    <recommendedName>
        <fullName evidence="2 11">Mitogen-activated protein kinase</fullName>
        <ecNumber evidence="2 11">2.7.11.24</ecNumber>
    </recommendedName>
</protein>
<keyword evidence="5 10" id="KW-0547">Nucleotide-binding</keyword>
<evidence type="ECO:0000256" key="8">
    <source>
        <dbReference type="ARBA" id="ARBA00047592"/>
    </source>
</evidence>
<keyword evidence="4 11" id="KW-0808">Transferase</keyword>
<comment type="catalytic activity">
    <reaction evidence="9">
        <text>L-seryl-[protein] + ATP = O-phospho-L-seryl-[protein] + ADP + H(+)</text>
        <dbReference type="Rhea" id="RHEA:17989"/>
        <dbReference type="Rhea" id="RHEA-COMP:9863"/>
        <dbReference type="Rhea" id="RHEA-COMP:11604"/>
        <dbReference type="ChEBI" id="CHEBI:15378"/>
        <dbReference type="ChEBI" id="CHEBI:29999"/>
        <dbReference type="ChEBI" id="CHEBI:30616"/>
        <dbReference type="ChEBI" id="CHEBI:83421"/>
        <dbReference type="ChEBI" id="CHEBI:456216"/>
        <dbReference type="EC" id="2.7.11.24"/>
    </reaction>
</comment>
<evidence type="ECO:0000256" key="2">
    <source>
        <dbReference type="ARBA" id="ARBA00012411"/>
    </source>
</evidence>
<comment type="cofactor">
    <cofactor evidence="11">
        <name>Mg(2+)</name>
        <dbReference type="ChEBI" id="CHEBI:18420"/>
    </cofactor>
</comment>
<gene>
    <name evidence="15" type="ORF">PHPALM_8973</name>
</gene>
<evidence type="ECO:0000256" key="10">
    <source>
        <dbReference type="PROSITE-ProRule" id="PRU10141"/>
    </source>
</evidence>
<evidence type="ECO:0000256" key="13">
    <source>
        <dbReference type="SAM" id="Phobius"/>
    </source>
</evidence>
<dbReference type="GO" id="GO:0005524">
    <property type="term" value="F:ATP binding"/>
    <property type="evidence" value="ECO:0007669"/>
    <property type="project" value="UniProtKB-UniRule"/>
</dbReference>
<dbReference type="InterPro" id="IPR017441">
    <property type="entry name" value="Protein_kinase_ATP_BS"/>
</dbReference>
<dbReference type="Pfam" id="PF00450">
    <property type="entry name" value="Peptidase_S10"/>
    <property type="match status" value="1"/>
</dbReference>
<feature type="compositionally biased region" description="Acidic residues" evidence="12">
    <location>
        <begin position="921"/>
        <end position="944"/>
    </location>
</feature>
<keyword evidence="16" id="KW-1185">Reference proteome</keyword>
<feature type="region of interest" description="Disordered" evidence="12">
    <location>
        <begin position="916"/>
        <end position="968"/>
    </location>
</feature>
<dbReference type="PRINTS" id="PR00724">
    <property type="entry name" value="CRBOXYPTASEC"/>
</dbReference>
<dbReference type="Gene3D" id="1.10.510.10">
    <property type="entry name" value="Transferase(Phosphotransferase) domain 1"/>
    <property type="match status" value="1"/>
</dbReference>
<keyword evidence="15" id="KW-0645">Protease</keyword>
<keyword evidence="13" id="KW-1133">Transmembrane helix</keyword>